<gene>
    <name evidence="1" type="ORF">V6250_16990</name>
</gene>
<evidence type="ECO:0000313" key="1">
    <source>
        <dbReference type="EMBL" id="MEL0605868.1"/>
    </source>
</evidence>
<sequence length="287" mass="33017">MKKVLEQAPLVHTLIHLKFADLPTLQPITEELQQTLHLRMMEEGFAEKIVSKADIAEWHYDNATQQMRHKKLSKERLLFRASGEKEIVEISESSIILKSTAYTTFSEFYDKFHRVLKGCIDLIPRLDSTLLKSVGLRYIDVIAPVGHSSLEDFVSSEIQPPKLANLGKHLQGHSLKAMKVSENQVLVLNFEELPTVSKRIHKVLPDNLMEPDEKCGLIIDGQKEWLEVESETYGILDIDHTYHFERSPKFDLVEIKTATNMLYQLASDVFWQTITEKAKKAWGYKEV</sequence>
<dbReference type="EMBL" id="JBAKAX010000023">
    <property type="protein sequence ID" value="MEL0605868.1"/>
    <property type="molecule type" value="Genomic_DNA"/>
</dbReference>
<evidence type="ECO:0000313" key="2">
    <source>
        <dbReference type="Proteomes" id="UP001374952"/>
    </source>
</evidence>
<name>A0ACC6R9W5_9GAMM</name>
<proteinExistence type="predicted"/>
<keyword evidence="2" id="KW-1185">Reference proteome</keyword>
<organism evidence="1 2">
    <name type="scientific">Pseudoalteromonas undina</name>
    <dbReference type="NCBI Taxonomy" id="43660"/>
    <lineage>
        <taxon>Bacteria</taxon>
        <taxon>Pseudomonadati</taxon>
        <taxon>Pseudomonadota</taxon>
        <taxon>Gammaproteobacteria</taxon>
        <taxon>Alteromonadales</taxon>
        <taxon>Pseudoalteromonadaceae</taxon>
        <taxon>Pseudoalteromonas</taxon>
    </lineage>
</organism>
<dbReference type="Proteomes" id="UP001374952">
    <property type="component" value="Unassembled WGS sequence"/>
</dbReference>
<reference evidence="1" key="1">
    <citation type="submission" date="2024-02" db="EMBL/GenBank/DDBJ databases">
        <title>Bacteria isolated from the canopy kelp, Nereocystis luetkeana.</title>
        <authorList>
            <person name="Pfister C.A."/>
            <person name="Younker I.T."/>
            <person name="Light S.H."/>
        </authorList>
    </citation>
    <scope>NUCLEOTIDE SEQUENCE</scope>
    <source>
        <strain evidence="1">TN.2.01</strain>
    </source>
</reference>
<protein>
    <submittedName>
        <fullName evidence="1">TIGR04255 family protein</fullName>
    </submittedName>
</protein>
<accession>A0ACC6R9W5</accession>
<comment type="caution">
    <text evidence="1">The sequence shown here is derived from an EMBL/GenBank/DDBJ whole genome shotgun (WGS) entry which is preliminary data.</text>
</comment>